<organism evidence="1 2">
    <name type="scientific">Streptomyces phage Faust</name>
    <dbReference type="NCBI Taxonomy" id="2767565"/>
    <lineage>
        <taxon>Viruses</taxon>
        <taxon>Duplodnaviria</taxon>
        <taxon>Heunggongvirae</taxon>
        <taxon>Uroviricota</taxon>
        <taxon>Caudoviricetes</taxon>
        <taxon>Stanwilliamsviridae</taxon>
        <taxon>Loccivirinae</taxon>
        <taxon>Faustvirus</taxon>
        <taxon>Faustvirus faust</taxon>
    </lineage>
</organism>
<reference evidence="1 2" key="1">
    <citation type="submission" date="2020-06" db="EMBL/GenBank/DDBJ databases">
        <authorList>
            <person name="Arora M.N."/>
            <person name="Dalling M.T."/>
            <person name="Dawson S.P.M."/>
            <person name="Elia S.N."/>
            <person name="Burke B."/>
            <person name="Shaffer C.D."/>
            <person name="Weston-Hafer K.A."/>
            <person name="Garlena R.A."/>
            <person name="Russell D.A."/>
            <person name="Pope W.H."/>
            <person name="Jacobs-Sera D."/>
            <person name="Hatfull G.F."/>
        </authorList>
    </citation>
    <scope>NUCLEOTIDE SEQUENCE [LARGE SCALE GENOMIC DNA]</scope>
</reference>
<sequence length="70" mass="7732">MKKIVAKLRPNKGLKKYTVYLKGGQKLTVRAENYEVTYFTGSGVCASVKFPGRRKGVFIAPASVDSIVEH</sequence>
<evidence type="ECO:0000313" key="1">
    <source>
        <dbReference type="EMBL" id="QNN99321.1"/>
    </source>
</evidence>
<dbReference type="KEGG" id="vg:77927544"/>
<dbReference type="Proteomes" id="UP000516151">
    <property type="component" value="Segment"/>
</dbReference>
<dbReference type="RefSeq" id="YP_010651828.1">
    <property type="nucleotide sequence ID" value="NC_070783.1"/>
</dbReference>
<dbReference type="GeneID" id="77927544"/>
<proteinExistence type="predicted"/>
<name>A0A7G9UZ66_9CAUD</name>
<protein>
    <submittedName>
        <fullName evidence="1">Uncharacterized protein</fullName>
    </submittedName>
</protein>
<keyword evidence="2" id="KW-1185">Reference proteome</keyword>
<evidence type="ECO:0000313" key="2">
    <source>
        <dbReference type="Proteomes" id="UP000516151"/>
    </source>
</evidence>
<gene>
    <name evidence="1" type="primary">249</name>
    <name evidence="1" type="ORF">SEA_FAUST_249</name>
</gene>
<dbReference type="EMBL" id="MT684598">
    <property type="protein sequence ID" value="QNN99321.1"/>
    <property type="molecule type" value="Genomic_DNA"/>
</dbReference>
<accession>A0A7G9UZ66</accession>